<proteinExistence type="predicted"/>
<dbReference type="EMBL" id="CVMV01000070">
    <property type="protein sequence ID" value="CRG96618.1"/>
    <property type="molecule type" value="Genomic_DNA"/>
</dbReference>
<evidence type="ECO:0008006" key="5">
    <source>
        <dbReference type="Google" id="ProtNLM"/>
    </source>
</evidence>
<dbReference type="OrthoDB" id="371666at2759"/>
<evidence type="ECO:0000256" key="1">
    <source>
        <dbReference type="SAM" id="Coils"/>
    </source>
</evidence>
<dbReference type="Proteomes" id="UP000220797">
    <property type="component" value="Unassembled WGS sequence"/>
</dbReference>
<dbReference type="GeneID" id="39732730"/>
<accession>A0A1J1GVN7</accession>
<comment type="caution">
    <text evidence="3">The sequence shown here is derived from an EMBL/GenBank/DDBJ whole genome shotgun (WGS) entry which is preliminary data.</text>
</comment>
<name>A0A1J1GVN7_PLAGA</name>
<gene>
    <name evidence="3" type="ORF">PGAL8A_00419800</name>
</gene>
<evidence type="ECO:0000313" key="3">
    <source>
        <dbReference type="EMBL" id="CRG96618.1"/>
    </source>
</evidence>
<sequence length="1480" mass="178151">MDICLEDVLRSEECNNLEKILKKFFSSNIPISFEIIKLKKKKKYFEALTQLKNNKYTLINECYYILSNIISSILKGYLRIENVNKNKRYFLIYIWFVPLCEKKEKKKNSTNIMINNNLNITHEKKNVNKNFFFYGLYFSEWIIVVLNKIFRSLILQNDKIPIENWSFVIDLMKFIFVDKHIIIKYLHNVSILHNFNCLGNISRNKESESQNKNFNDINFNNALENYYEDINKITKAYFSFPFLLFKCITKGLNCNDEKRNLYIYNHIIPKQLNEKGFYKRVVQLCAFSWFSLKDSNINYEKIINLTKKIINLNLCSSLCTTLLYKFLQCKVSFIEKNGLCKKEKKEINETNEISEVNELNKDISINKKNIKYSKYETKMNILFNLNYIIENIFYYLHIYCTENDGKIFLSCIMKKLLPFINIIENNSLLYLCLFNKNVNVILNIVINIVFLYEWNLFFLENFFNPFSKNCLPLCYALAVIDIINNLINCKSIFFISLFKNFSKKRKIIHSVSIQNEKKNYFEVINELENEFLNENDNNIDDYSIELISANFLKDMFFYILNIISDDRQEESEKVFVSIILSKLLYTFGKHIKNINKKITKNLYNFEILSKKELFIYNLTMSNINVFENITNRVQHLFKCNDEVSLYCGQIIGEYFRYYVNNQSFKKKKDTNENKENESENNDECNKLIFPNLHQPIEYLPKQILCFKVIKQKKFIYLDDLILKKNVNKFKIKEHSLRRIKLMLNIDNKEKYSDTNKTYKEEQFLEDMIYRCKKKKKETTKSHKIKHEYKEGEDEYEENEDEYKEDEDKYEENEDECKEGEDEEDWYEEDGDEEDEDEEDGDEEDEDEEDWEKEDGDEEDGNEEDGNEEDGNEEDGIEEDRNEEDGIEEDRNEEDGDKEVLDEEDRNGDENKNEIGFEESIYYKNKSDKREFEDKFENYKDEEKIYKYENDTKDGNNIILNKCDIYKKKKMLKRNLMMQNAINIIENDLYDLQEKKFLLKLEKENEYYLNIDINKNIYIDPSEDLFECLNRLKEKANYIERYDDDINNDVLKLNEKKENYEEETFRICQTIIFLPRLIKKCDILSYIGSNIYEVLLSLNNLSIINKGKDYFLTYKLFDMVLLCINLPLDISKFVFNNIYSNFYSNIQKMFMLLSLQYTALYLSNNIKLNEIFMNIKNLMKSVSFSKSIMKNKRFLNEELDLKDFSEKYYNEFEKFSNKKYLNKNIDKILVKNNHYESENKNIINSEYHLNNKIKLNDNNIIYNIEEQNNSVTSQENLSDDLLKSESSLEKYETNEIVENKYIYNKKKKHSENMKTVHHKKCNKKKKINYFLKVCDFFFSSVYTKLFCLNIKKEVTNIDYDEYKIKKFYSSDSSLILFLISSYTLFFNCSSNSYLHIDDILVDGLNIGSFFIQNKNFLVRRITYKLLFHLINFIFKKKKFYILENENYINIMNYISSKIYMEKDFLSLQYMRELLHYHKIIK</sequence>
<evidence type="ECO:0000313" key="4">
    <source>
        <dbReference type="Proteomes" id="UP000220797"/>
    </source>
</evidence>
<protein>
    <recommendedName>
        <fullName evidence="5">Telomere length regulation protein conserved domain-containing protein</fullName>
    </recommendedName>
</protein>
<feature type="region of interest" description="Disordered" evidence="2">
    <location>
        <begin position="782"/>
        <end position="913"/>
    </location>
</feature>
<keyword evidence="1" id="KW-0175">Coiled coil</keyword>
<dbReference type="RefSeq" id="XP_028529422.1">
    <property type="nucleotide sequence ID" value="XM_028672917.1"/>
</dbReference>
<feature type="compositionally biased region" description="Acidic residues" evidence="2">
    <location>
        <begin position="790"/>
        <end position="906"/>
    </location>
</feature>
<reference evidence="3" key="1">
    <citation type="submission" date="2015-04" db="EMBL/GenBank/DDBJ databases">
        <authorList>
            <consortium name="Pathogen Informatics"/>
        </authorList>
    </citation>
    <scope>NUCLEOTIDE SEQUENCE [LARGE SCALE GENOMIC DNA]</scope>
    <source>
        <strain evidence="3">8A</strain>
    </source>
</reference>
<feature type="coiled-coil region" evidence="1">
    <location>
        <begin position="510"/>
        <end position="537"/>
    </location>
</feature>
<dbReference type="VEuPathDB" id="PlasmoDB:PGAL8A_00419800"/>
<evidence type="ECO:0000256" key="2">
    <source>
        <dbReference type="SAM" id="MobiDB-lite"/>
    </source>
</evidence>
<organism evidence="3 4">
    <name type="scientific">Plasmodium gallinaceum</name>
    <dbReference type="NCBI Taxonomy" id="5849"/>
    <lineage>
        <taxon>Eukaryota</taxon>
        <taxon>Sar</taxon>
        <taxon>Alveolata</taxon>
        <taxon>Apicomplexa</taxon>
        <taxon>Aconoidasida</taxon>
        <taxon>Haemosporida</taxon>
        <taxon>Plasmodiidae</taxon>
        <taxon>Plasmodium</taxon>
        <taxon>Plasmodium (Haemamoeba)</taxon>
    </lineage>
</organism>
<keyword evidence="4" id="KW-1185">Reference proteome</keyword>